<proteinExistence type="predicted"/>
<evidence type="ECO:0000256" key="1">
    <source>
        <dbReference type="SAM" id="Phobius"/>
    </source>
</evidence>
<evidence type="ECO:0000313" key="2">
    <source>
        <dbReference type="EMBL" id="MCW1913308.1"/>
    </source>
</evidence>
<keyword evidence="3" id="KW-1185">Reference proteome</keyword>
<gene>
    <name evidence="2" type="ORF">OJ996_06980</name>
</gene>
<dbReference type="Proteomes" id="UP001165653">
    <property type="component" value="Unassembled WGS sequence"/>
</dbReference>
<comment type="caution">
    <text evidence="2">The sequence shown here is derived from an EMBL/GenBank/DDBJ whole genome shotgun (WGS) entry which is preliminary data.</text>
</comment>
<dbReference type="EMBL" id="JAPDDR010000003">
    <property type="protein sequence ID" value="MCW1913308.1"/>
    <property type="molecule type" value="Genomic_DNA"/>
</dbReference>
<sequence>MDHLHEAEVDYVRGRVGINKLWPAETFTTRCGVPVKRWDTYATRVKPADRCWIAALDWDAEEIDDENWYFYLSLPYWLVVAGYATVWLGGVMLWQLRKARLSLKGELDKG</sequence>
<evidence type="ECO:0000313" key="3">
    <source>
        <dbReference type="Proteomes" id="UP001165653"/>
    </source>
</evidence>
<keyword evidence="1" id="KW-0812">Transmembrane</keyword>
<organism evidence="2 3">
    <name type="scientific">Luteolibacter rhizosphaerae</name>
    <dbReference type="NCBI Taxonomy" id="2989719"/>
    <lineage>
        <taxon>Bacteria</taxon>
        <taxon>Pseudomonadati</taxon>
        <taxon>Verrucomicrobiota</taxon>
        <taxon>Verrucomicrobiia</taxon>
        <taxon>Verrucomicrobiales</taxon>
        <taxon>Verrucomicrobiaceae</taxon>
        <taxon>Luteolibacter</taxon>
    </lineage>
</organism>
<feature type="transmembrane region" description="Helical" evidence="1">
    <location>
        <begin position="74"/>
        <end position="94"/>
    </location>
</feature>
<evidence type="ECO:0008006" key="4">
    <source>
        <dbReference type="Google" id="ProtNLM"/>
    </source>
</evidence>
<reference evidence="2" key="1">
    <citation type="submission" date="2022-10" db="EMBL/GenBank/DDBJ databases">
        <title>Luteolibacter sp. GHJ8, whole genome shotgun sequencing project.</title>
        <authorList>
            <person name="Zhao G."/>
            <person name="Shen L."/>
        </authorList>
    </citation>
    <scope>NUCLEOTIDE SEQUENCE</scope>
    <source>
        <strain evidence="2">GHJ8</strain>
    </source>
</reference>
<name>A0ABT3G0G1_9BACT</name>
<keyword evidence="1" id="KW-0472">Membrane</keyword>
<accession>A0ABT3G0G1</accession>
<keyword evidence="1" id="KW-1133">Transmembrane helix</keyword>
<protein>
    <recommendedName>
        <fullName evidence="4">SURF1-like protein</fullName>
    </recommendedName>
</protein>